<dbReference type="PRINTS" id="PR00038">
    <property type="entry name" value="HTHLUXR"/>
</dbReference>
<dbReference type="PANTHER" id="PTHR44688">
    <property type="entry name" value="DNA-BINDING TRANSCRIPTIONAL ACTIVATOR DEVR_DOSR"/>
    <property type="match status" value="1"/>
</dbReference>
<evidence type="ECO:0000313" key="5">
    <source>
        <dbReference type="EMBL" id="PRX18635.1"/>
    </source>
</evidence>
<dbReference type="Pfam" id="PF00196">
    <property type="entry name" value="GerE"/>
    <property type="match status" value="1"/>
</dbReference>
<dbReference type="GO" id="GO:0003677">
    <property type="term" value="F:DNA binding"/>
    <property type="evidence" value="ECO:0007669"/>
    <property type="project" value="UniProtKB-KW"/>
</dbReference>
<evidence type="ECO:0000256" key="1">
    <source>
        <dbReference type="ARBA" id="ARBA00023015"/>
    </source>
</evidence>
<gene>
    <name evidence="5" type="ORF">CLV67_112110</name>
</gene>
<dbReference type="InterPro" id="IPR000792">
    <property type="entry name" value="Tscrpt_reg_LuxR_C"/>
</dbReference>
<evidence type="ECO:0000313" key="6">
    <source>
        <dbReference type="Proteomes" id="UP000239415"/>
    </source>
</evidence>
<sequence>MLRLLADGLSNAEIGARLFISGRTASVHVTNVLRKLDVKNRTEAAALAQHAGLPRKRA</sequence>
<dbReference type="Proteomes" id="UP000239415">
    <property type="component" value="Unassembled WGS sequence"/>
</dbReference>
<comment type="caution">
    <text evidence="5">The sequence shown here is derived from an EMBL/GenBank/DDBJ whole genome shotgun (WGS) entry which is preliminary data.</text>
</comment>
<dbReference type="SMART" id="SM00421">
    <property type="entry name" value="HTH_LUXR"/>
    <property type="match status" value="1"/>
</dbReference>
<dbReference type="GO" id="GO:0006355">
    <property type="term" value="P:regulation of DNA-templated transcription"/>
    <property type="evidence" value="ECO:0007669"/>
    <property type="project" value="InterPro"/>
</dbReference>
<dbReference type="PROSITE" id="PS50043">
    <property type="entry name" value="HTH_LUXR_2"/>
    <property type="match status" value="1"/>
</dbReference>
<protein>
    <submittedName>
        <fullName evidence="5">Regulatory LuxR family protein</fullName>
    </submittedName>
</protein>
<keyword evidence="3" id="KW-0804">Transcription</keyword>
<reference evidence="5 6" key="1">
    <citation type="submission" date="2018-03" db="EMBL/GenBank/DDBJ databases">
        <title>Genomic Encyclopedia of Archaeal and Bacterial Type Strains, Phase II (KMG-II): from individual species to whole genera.</title>
        <authorList>
            <person name="Goeker M."/>
        </authorList>
    </citation>
    <scope>NUCLEOTIDE SEQUENCE [LARGE SCALE GENOMIC DNA]</scope>
    <source>
        <strain evidence="5 6">DSM 43146</strain>
    </source>
</reference>
<dbReference type="CDD" id="cd06170">
    <property type="entry name" value="LuxR_C_like"/>
    <property type="match status" value="1"/>
</dbReference>
<keyword evidence="6" id="KW-1185">Reference proteome</keyword>
<keyword evidence="2" id="KW-0238">DNA-binding</keyword>
<keyword evidence="1" id="KW-0805">Transcription regulation</keyword>
<dbReference type="InterPro" id="IPR016032">
    <property type="entry name" value="Sig_transdc_resp-reg_C-effctor"/>
</dbReference>
<accession>A0A2T0K6L6</accession>
<organism evidence="5 6">
    <name type="scientific">Actinoplanes italicus</name>
    <dbReference type="NCBI Taxonomy" id="113567"/>
    <lineage>
        <taxon>Bacteria</taxon>
        <taxon>Bacillati</taxon>
        <taxon>Actinomycetota</taxon>
        <taxon>Actinomycetes</taxon>
        <taxon>Micromonosporales</taxon>
        <taxon>Micromonosporaceae</taxon>
        <taxon>Actinoplanes</taxon>
    </lineage>
</organism>
<dbReference type="EMBL" id="PVMZ01000012">
    <property type="protein sequence ID" value="PRX18635.1"/>
    <property type="molecule type" value="Genomic_DNA"/>
</dbReference>
<proteinExistence type="predicted"/>
<evidence type="ECO:0000256" key="3">
    <source>
        <dbReference type="ARBA" id="ARBA00023163"/>
    </source>
</evidence>
<feature type="domain" description="HTH luxR-type" evidence="4">
    <location>
        <begin position="1"/>
        <end position="52"/>
    </location>
</feature>
<dbReference type="PANTHER" id="PTHR44688:SF16">
    <property type="entry name" value="DNA-BINDING TRANSCRIPTIONAL ACTIVATOR DEVR_DOSR"/>
    <property type="match status" value="1"/>
</dbReference>
<dbReference type="Gene3D" id="1.10.10.10">
    <property type="entry name" value="Winged helix-like DNA-binding domain superfamily/Winged helix DNA-binding domain"/>
    <property type="match status" value="1"/>
</dbReference>
<dbReference type="AlphaFoldDB" id="A0A2T0K6L6"/>
<evidence type="ECO:0000256" key="2">
    <source>
        <dbReference type="ARBA" id="ARBA00023125"/>
    </source>
</evidence>
<dbReference type="InterPro" id="IPR036388">
    <property type="entry name" value="WH-like_DNA-bd_sf"/>
</dbReference>
<dbReference type="SUPFAM" id="SSF46894">
    <property type="entry name" value="C-terminal effector domain of the bipartite response regulators"/>
    <property type="match status" value="1"/>
</dbReference>
<evidence type="ECO:0000259" key="4">
    <source>
        <dbReference type="PROSITE" id="PS50043"/>
    </source>
</evidence>
<name>A0A2T0K6L6_9ACTN</name>